<gene>
    <name evidence="2" type="ORF">ASU31_21820</name>
</gene>
<dbReference type="EMBL" id="LMZQ01000028">
    <property type="protein sequence ID" value="KRT13899.1"/>
    <property type="molecule type" value="Genomic_DNA"/>
</dbReference>
<evidence type="ECO:0008006" key="4">
    <source>
        <dbReference type="Google" id="ProtNLM"/>
    </source>
</evidence>
<dbReference type="STRING" id="687842.ASU31_21820"/>
<dbReference type="AlphaFoldDB" id="A0A0T5VJ66"/>
<evidence type="ECO:0000313" key="3">
    <source>
        <dbReference type="Proteomes" id="UP000051950"/>
    </source>
</evidence>
<accession>A0A0T5VJ66</accession>
<comment type="caution">
    <text evidence="2">The sequence shown here is derived from an EMBL/GenBank/DDBJ whole genome shotgun (WGS) entry which is preliminary data.</text>
</comment>
<evidence type="ECO:0000313" key="2">
    <source>
        <dbReference type="EMBL" id="KRT13899.1"/>
    </source>
</evidence>
<dbReference type="Proteomes" id="UP000051950">
    <property type="component" value="Unassembled WGS sequence"/>
</dbReference>
<dbReference type="InterPro" id="IPR011250">
    <property type="entry name" value="OMP/PagP_B-barrel"/>
</dbReference>
<sequence length="183" mass="19893">MKTATKLFATTLTALAILSTSNLKAQTMGSSEPMTSGNGMAFKIGVGVNGGLFPDKSEMDYGYGADVKLQYDLSPYVAVTASGGYTRLKWKGSPLKFEFIPLLGGVRVFPVERMYLSTELGSGLAIKDGANMNFIYTGGLGYEWKNGLDLGIKYEGYVNNSASDLYFMKTGQFNLRLGYNFKL</sequence>
<feature type="signal peptide" evidence="1">
    <location>
        <begin position="1"/>
        <end position="25"/>
    </location>
</feature>
<protein>
    <recommendedName>
        <fullName evidence="4">Outer membrane protein beta-barrel domain-containing protein</fullName>
    </recommendedName>
</protein>
<organism evidence="2 3">
    <name type="scientific">Pedobacter ginsenosidimutans</name>
    <dbReference type="NCBI Taxonomy" id="687842"/>
    <lineage>
        <taxon>Bacteria</taxon>
        <taxon>Pseudomonadati</taxon>
        <taxon>Bacteroidota</taxon>
        <taxon>Sphingobacteriia</taxon>
        <taxon>Sphingobacteriales</taxon>
        <taxon>Sphingobacteriaceae</taxon>
        <taxon>Pedobacter</taxon>
    </lineage>
</organism>
<reference evidence="2 3" key="1">
    <citation type="submission" date="2015-11" db="EMBL/GenBank/DDBJ databases">
        <title>Sequence of Pedobacter ginsenosidimutans.</title>
        <authorList>
            <person name="Carson E."/>
            <person name="Keyser V."/>
            <person name="Newman J."/>
            <person name="Miller J."/>
        </authorList>
    </citation>
    <scope>NUCLEOTIDE SEQUENCE [LARGE SCALE GENOMIC DNA]</scope>
    <source>
        <strain evidence="2 3">KACC 14530</strain>
    </source>
</reference>
<keyword evidence="3" id="KW-1185">Reference proteome</keyword>
<feature type="chain" id="PRO_5006665203" description="Outer membrane protein beta-barrel domain-containing protein" evidence="1">
    <location>
        <begin position="26"/>
        <end position="183"/>
    </location>
</feature>
<dbReference type="SUPFAM" id="SSF56925">
    <property type="entry name" value="OMPA-like"/>
    <property type="match status" value="1"/>
</dbReference>
<dbReference type="OrthoDB" id="791021at2"/>
<evidence type="ECO:0000256" key="1">
    <source>
        <dbReference type="SAM" id="SignalP"/>
    </source>
</evidence>
<name>A0A0T5VJ66_9SPHI</name>
<proteinExistence type="predicted"/>
<dbReference type="RefSeq" id="WP_057934375.1">
    <property type="nucleotide sequence ID" value="NZ_LMZQ01000028.1"/>
</dbReference>
<keyword evidence="1" id="KW-0732">Signal</keyword>